<protein>
    <recommendedName>
        <fullName evidence="4">4Fe-4S ferredoxin-type domain-containing protein</fullName>
    </recommendedName>
</protein>
<dbReference type="PROSITE" id="PS00198">
    <property type="entry name" value="4FE4S_FER_1"/>
    <property type="match status" value="1"/>
</dbReference>
<dbReference type="InterPro" id="IPR017896">
    <property type="entry name" value="4Fe4S_Fe-S-bd"/>
</dbReference>
<organism evidence="5 6">
    <name type="scientific">Eubacterium oxidoreducens</name>
    <dbReference type="NCBI Taxonomy" id="1732"/>
    <lineage>
        <taxon>Bacteria</taxon>
        <taxon>Bacillati</taxon>
        <taxon>Bacillota</taxon>
        <taxon>Clostridia</taxon>
        <taxon>Eubacteriales</taxon>
        <taxon>Eubacteriaceae</taxon>
        <taxon>Eubacterium</taxon>
    </lineage>
</organism>
<dbReference type="STRING" id="1732.SAMN02910417_02426"/>
<keyword evidence="6" id="KW-1185">Reference proteome</keyword>
<dbReference type="InterPro" id="IPR036812">
    <property type="entry name" value="NAD(P)_OxRdtase_dom_sf"/>
</dbReference>
<dbReference type="CDD" id="cd19096">
    <property type="entry name" value="AKR_Fe-S_oxidoreductase"/>
    <property type="match status" value="1"/>
</dbReference>
<dbReference type="SUPFAM" id="SSF51430">
    <property type="entry name" value="NAD(P)-linked oxidoreductase"/>
    <property type="match status" value="1"/>
</dbReference>
<dbReference type="AlphaFoldDB" id="A0A1G6CIM9"/>
<accession>A0A1G6CIM9</accession>
<dbReference type="InterPro" id="IPR023210">
    <property type="entry name" value="NADP_OxRdtase_dom"/>
</dbReference>
<dbReference type="PANTHER" id="PTHR43312:SF2">
    <property type="entry name" value="OXIDOREDUCTASE"/>
    <property type="match status" value="1"/>
</dbReference>
<evidence type="ECO:0000259" key="4">
    <source>
        <dbReference type="PROSITE" id="PS51379"/>
    </source>
</evidence>
<dbReference type="RefSeq" id="WP_090174622.1">
    <property type="nucleotide sequence ID" value="NZ_FMXR01000020.1"/>
</dbReference>
<name>A0A1G6CIM9_EUBOX</name>
<keyword evidence="2" id="KW-0408">Iron</keyword>
<dbReference type="SUPFAM" id="SSF46548">
    <property type="entry name" value="alpha-helical ferredoxin"/>
    <property type="match status" value="1"/>
</dbReference>
<dbReference type="GO" id="GO:0046872">
    <property type="term" value="F:metal ion binding"/>
    <property type="evidence" value="ECO:0007669"/>
    <property type="project" value="UniProtKB-KW"/>
</dbReference>
<dbReference type="Pfam" id="PF00248">
    <property type="entry name" value="Aldo_ket_red"/>
    <property type="match status" value="1"/>
</dbReference>
<dbReference type="Pfam" id="PF13187">
    <property type="entry name" value="Fer4_9"/>
    <property type="match status" value="1"/>
</dbReference>
<evidence type="ECO:0000256" key="3">
    <source>
        <dbReference type="ARBA" id="ARBA00023014"/>
    </source>
</evidence>
<dbReference type="EMBL" id="FMXR01000020">
    <property type="protein sequence ID" value="SDB32724.1"/>
    <property type="molecule type" value="Genomic_DNA"/>
</dbReference>
<dbReference type="PROSITE" id="PS51379">
    <property type="entry name" value="4FE4S_FER_2"/>
    <property type="match status" value="1"/>
</dbReference>
<evidence type="ECO:0000313" key="6">
    <source>
        <dbReference type="Proteomes" id="UP000199228"/>
    </source>
</evidence>
<evidence type="ECO:0000256" key="2">
    <source>
        <dbReference type="ARBA" id="ARBA00023004"/>
    </source>
</evidence>
<dbReference type="OrthoDB" id="9773828at2"/>
<keyword evidence="3" id="KW-0411">Iron-sulfur</keyword>
<proteinExistence type="predicted"/>
<sequence length="378" mass="43662">MIYSKFQDIQISKLGFGAMRLPKNSKNDEDINQEAVQEMVDYAMAHGVNYYDTAWGYHNGQSEIALGKALKKHPRENFYLASKFPGYDLSNMPKVKEIFEKQLEKCQVEYFDFYLIHNVCEMNIEEYLNPKYGIYEYLMEQKKNGRIKHLGFSAHGDLDVINRFLEAYGEGMEFGQLQINYIDWTFQNAKAKTRLLSSHNLPVIVMEPVRGGMLAKLAPQYEEQLKRFRPDEEIVAWAFRFLQTLPEVFVTLSGMSNLEQVKANIATYEKNLPLTQNEKMTLQAVVKDMLSKEILPCTACRYCTNYCPKSLEIPELLAMYNEHKFTKGGFLAGMRLQTFDKDKRPDACIACRKCEVVCPQNIKISEAMADFAQMMSES</sequence>
<dbReference type="InterPro" id="IPR017900">
    <property type="entry name" value="4Fe4S_Fe_S_CS"/>
</dbReference>
<reference evidence="5 6" key="1">
    <citation type="submission" date="2016-10" db="EMBL/GenBank/DDBJ databases">
        <authorList>
            <person name="de Groot N.N."/>
        </authorList>
    </citation>
    <scope>NUCLEOTIDE SEQUENCE [LARGE SCALE GENOMIC DNA]</scope>
    <source>
        <strain evidence="5 6">DSM 3217</strain>
    </source>
</reference>
<keyword evidence="1" id="KW-0479">Metal-binding</keyword>
<dbReference type="InterPro" id="IPR053135">
    <property type="entry name" value="AKR2_Oxidoreductase"/>
</dbReference>
<dbReference type="Gene3D" id="3.30.70.20">
    <property type="match status" value="1"/>
</dbReference>
<evidence type="ECO:0000313" key="5">
    <source>
        <dbReference type="EMBL" id="SDB32724.1"/>
    </source>
</evidence>
<dbReference type="Proteomes" id="UP000199228">
    <property type="component" value="Unassembled WGS sequence"/>
</dbReference>
<feature type="domain" description="4Fe-4S ferredoxin-type" evidence="4">
    <location>
        <begin position="339"/>
        <end position="367"/>
    </location>
</feature>
<gene>
    <name evidence="5" type="ORF">SAMN02910417_02426</name>
</gene>
<dbReference type="PANTHER" id="PTHR43312">
    <property type="entry name" value="D-THREO-ALDOSE 1-DEHYDROGENASE"/>
    <property type="match status" value="1"/>
</dbReference>
<dbReference type="Gene3D" id="3.20.20.100">
    <property type="entry name" value="NADP-dependent oxidoreductase domain"/>
    <property type="match status" value="1"/>
</dbReference>
<dbReference type="GO" id="GO:0051536">
    <property type="term" value="F:iron-sulfur cluster binding"/>
    <property type="evidence" value="ECO:0007669"/>
    <property type="project" value="UniProtKB-KW"/>
</dbReference>
<evidence type="ECO:0000256" key="1">
    <source>
        <dbReference type="ARBA" id="ARBA00022723"/>
    </source>
</evidence>